<keyword evidence="3" id="KW-1185">Reference proteome</keyword>
<evidence type="ECO:0000313" key="2">
    <source>
        <dbReference type="EMBL" id="RDX70808.1"/>
    </source>
</evidence>
<feature type="non-terminal residue" evidence="2">
    <location>
        <position position="1"/>
    </location>
</feature>
<reference evidence="2" key="1">
    <citation type="submission" date="2018-05" db="EMBL/GenBank/DDBJ databases">
        <title>Draft genome of Mucuna pruriens seed.</title>
        <authorList>
            <person name="Nnadi N.E."/>
            <person name="Vos R."/>
            <person name="Hasami M.H."/>
            <person name="Devisetty U.K."/>
            <person name="Aguiy J.C."/>
        </authorList>
    </citation>
    <scope>NUCLEOTIDE SEQUENCE [LARGE SCALE GENOMIC DNA]</scope>
    <source>
        <strain evidence="2">JCA_2017</strain>
    </source>
</reference>
<comment type="caution">
    <text evidence="2">The sequence shown here is derived from an EMBL/GenBank/DDBJ whole genome shotgun (WGS) entry which is preliminary data.</text>
</comment>
<accession>A0A371EXP9</accession>
<proteinExistence type="predicted"/>
<evidence type="ECO:0000313" key="3">
    <source>
        <dbReference type="Proteomes" id="UP000257109"/>
    </source>
</evidence>
<dbReference type="EMBL" id="QJKJ01011563">
    <property type="protein sequence ID" value="RDX70808.1"/>
    <property type="molecule type" value="Genomic_DNA"/>
</dbReference>
<organism evidence="2 3">
    <name type="scientific">Mucuna pruriens</name>
    <name type="common">Velvet bean</name>
    <name type="synonym">Dolichos pruriens</name>
    <dbReference type="NCBI Taxonomy" id="157652"/>
    <lineage>
        <taxon>Eukaryota</taxon>
        <taxon>Viridiplantae</taxon>
        <taxon>Streptophyta</taxon>
        <taxon>Embryophyta</taxon>
        <taxon>Tracheophyta</taxon>
        <taxon>Spermatophyta</taxon>
        <taxon>Magnoliopsida</taxon>
        <taxon>eudicotyledons</taxon>
        <taxon>Gunneridae</taxon>
        <taxon>Pentapetalae</taxon>
        <taxon>rosids</taxon>
        <taxon>fabids</taxon>
        <taxon>Fabales</taxon>
        <taxon>Fabaceae</taxon>
        <taxon>Papilionoideae</taxon>
        <taxon>50 kb inversion clade</taxon>
        <taxon>NPAAA clade</taxon>
        <taxon>indigoferoid/millettioid clade</taxon>
        <taxon>Phaseoleae</taxon>
        <taxon>Mucuna</taxon>
    </lineage>
</organism>
<evidence type="ECO:0000256" key="1">
    <source>
        <dbReference type="SAM" id="MobiDB-lite"/>
    </source>
</evidence>
<name>A0A371EXP9_MUCPR</name>
<protein>
    <submittedName>
        <fullName evidence="2">Uncharacterized protein</fullName>
    </submittedName>
</protein>
<gene>
    <name evidence="2" type="ORF">CR513_49907</name>
</gene>
<sequence length="69" mass="7531">MSLSKTELRKVRSIVVSNSNSFNPISNSDNSASATNESNFSEYSSYNVNSDFNFGASKSQEPGPMENND</sequence>
<feature type="region of interest" description="Disordered" evidence="1">
    <location>
        <begin position="16"/>
        <end position="38"/>
    </location>
</feature>
<dbReference type="Proteomes" id="UP000257109">
    <property type="component" value="Unassembled WGS sequence"/>
</dbReference>
<dbReference type="AlphaFoldDB" id="A0A371EXP9"/>